<proteinExistence type="predicted"/>
<dbReference type="EMBL" id="CP017781">
    <property type="protein sequence ID" value="AOZ69705.1"/>
    <property type="molecule type" value="Genomic_DNA"/>
</dbReference>
<dbReference type="Proteomes" id="UP000176562">
    <property type="component" value="Chromosome"/>
</dbReference>
<feature type="signal peptide" evidence="1">
    <location>
        <begin position="1"/>
        <end position="21"/>
    </location>
</feature>
<evidence type="ECO:0000313" key="2">
    <source>
        <dbReference type="EMBL" id="AOZ69705.1"/>
    </source>
</evidence>
<protein>
    <recommendedName>
        <fullName evidence="4">Excinuclease ABC subunit A</fullName>
    </recommendedName>
</protein>
<gene>
    <name evidence="2" type="ORF">LPB142_10570</name>
</gene>
<name>A0A1D9MCV9_9RHOB</name>
<organism evidence="2 3">
    <name type="scientific">Rhodobacter xanthinilyticus</name>
    <dbReference type="NCBI Taxonomy" id="1850250"/>
    <lineage>
        <taxon>Bacteria</taxon>
        <taxon>Pseudomonadati</taxon>
        <taxon>Pseudomonadota</taxon>
        <taxon>Alphaproteobacteria</taxon>
        <taxon>Rhodobacterales</taxon>
        <taxon>Rhodobacter group</taxon>
        <taxon>Rhodobacter</taxon>
    </lineage>
</organism>
<accession>A0A1D9MCV9</accession>
<evidence type="ECO:0000256" key="1">
    <source>
        <dbReference type="SAM" id="SignalP"/>
    </source>
</evidence>
<reference evidence="2 3" key="1">
    <citation type="submission" date="2016-10" db="EMBL/GenBank/DDBJ databases">
        <title>Rhodobacter sp. LPB0142, isolated from sea water.</title>
        <authorList>
            <person name="Kim E."/>
            <person name="Yi H."/>
        </authorList>
    </citation>
    <scope>NUCLEOTIDE SEQUENCE [LARGE SCALE GENOMIC DNA]</scope>
    <source>
        <strain evidence="2 3">LPB0142</strain>
    </source>
</reference>
<evidence type="ECO:0008006" key="4">
    <source>
        <dbReference type="Google" id="ProtNLM"/>
    </source>
</evidence>
<keyword evidence="3" id="KW-1185">Reference proteome</keyword>
<dbReference type="KEGG" id="rhp:LPB142_10570"/>
<sequence length="109" mass="12225">MSSAAPLLLALLTLAPSLARAEECRIMQSTGDRFCKQGNRWVLQNARAPDYAVGDPFPVYDHSMLMELDRYGLAPVDGPWRYYLVNRMIYKVAADSHLVIEVVGPARSR</sequence>
<dbReference type="AlphaFoldDB" id="A0A1D9MCV9"/>
<evidence type="ECO:0000313" key="3">
    <source>
        <dbReference type="Proteomes" id="UP000176562"/>
    </source>
</evidence>
<keyword evidence="1" id="KW-0732">Signal</keyword>
<feature type="chain" id="PRO_5009443617" description="Excinuclease ABC subunit A" evidence="1">
    <location>
        <begin position="22"/>
        <end position="109"/>
    </location>
</feature>
<dbReference type="RefSeq" id="WP_071166352.1">
    <property type="nucleotide sequence ID" value="NZ_CP017781.1"/>
</dbReference>